<protein>
    <submittedName>
        <fullName evidence="2">Uncharacterized protein</fullName>
    </submittedName>
</protein>
<dbReference type="Proteomes" id="UP000245629">
    <property type="component" value="Plasmid unnamed1"/>
</dbReference>
<accession>A0A2S2CXV5</accession>
<keyword evidence="1" id="KW-0472">Membrane</keyword>
<reference evidence="3" key="1">
    <citation type="submission" date="2018-05" db="EMBL/GenBank/DDBJ databases">
        <title>Azospirillum thermophila sp. nov., a novel isolated from hot spring.</title>
        <authorList>
            <person name="Zhao Z."/>
        </authorList>
    </citation>
    <scope>NUCLEOTIDE SEQUENCE [LARGE SCALE GENOMIC DNA]</scope>
    <source>
        <strain evidence="3">CFH 70021</strain>
        <plasmid evidence="3">unnamed1</plasmid>
    </source>
</reference>
<geneLocation type="plasmid" evidence="2 3">
    <name>unnamed1</name>
</geneLocation>
<organism evidence="2 3">
    <name type="scientific">Azospirillum thermophilum</name>
    <dbReference type="NCBI Taxonomy" id="2202148"/>
    <lineage>
        <taxon>Bacteria</taxon>
        <taxon>Pseudomonadati</taxon>
        <taxon>Pseudomonadota</taxon>
        <taxon>Alphaproteobacteria</taxon>
        <taxon>Rhodospirillales</taxon>
        <taxon>Azospirillaceae</taxon>
        <taxon>Azospirillum</taxon>
    </lineage>
</organism>
<gene>
    <name evidence="2" type="ORF">DEW08_24215</name>
</gene>
<dbReference type="KEGG" id="azz:DEW08_24215"/>
<feature type="transmembrane region" description="Helical" evidence="1">
    <location>
        <begin position="43"/>
        <end position="63"/>
    </location>
</feature>
<keyword evidence="3" id="KW-1185">Reference proteome</keyword>
<dbReference type="AlphaFoldDB" id="A0A2S2CXV5"/>
<evidence type="ECO:0000313" key="3">
    <source>
        <dbReference type="Proteomes" id="UP000245629"/>
    </source>
</evidence>
<keyword evidence="1" id="KW-1133">Transmembrane helix</keyword>
<name>A0A2S2CXV5_9PROT</name>
<keyword evidence="2" id="KW-0614">Plasmid</keyword>
<dbReference type="RefSeq" id="WP_109332027.1">
    <property type="nucleotide sequence ID" value="NZ_CP029356.1"/>
</dbReference>
<keyword evidence="1" id="KW-0812">Transmembrane</keyword>
<evidence type="ECO:0000256" key="1">
    <source>
        <dbReference type="SAM" id="Phobius"/>
    </source>
</evidence>
<proteinExistence type="predicted"/>
<sequence length="64" mass="6301">MQGSDDFDRMVMASLGPSGALMLPLLPPDGTAAAPADAAAGRRPLPLGVGIFAALLLVSLAALA</sequence>
<evidence type="ECO:0000313" key="2">
    <source>
        <dbReference type="EMBL" id="AWK89107.1"/>
    </source>
</evidence>
<dbReference type="EMBL" id="CP029356">
    <property type="protein sequence ID" value="AWK89107.1"/>
    <property type="molecule type" value="Genomic_DNA"/>
</dbReference>